<dbReference type="PATRIC" id="fig|1391654.3.peg.338"/>
<evidence type="ECO:0000313" key="2">
    <source>
        <dbReference type="Proteomes" id="UP000064967"/>
    </source>
</evidence>
<gene>
    <name evidence="1" type="ORF">AKJ09_00320</name>
</gene>
<dbReference type="RefSeq" id="WP_146645377.1">
    <property type="nucleotide sequence ID" value="NZ_CP012333.1"/>
</dbReference>
<dbReference type="AlphaFoldDB" id="A0A0K1PJR4"/>
<accession>A0A0K1PJR4</accession>
<protein>
    <submittedName>
        <fullName evidence="1">Uncharacterized protein</fullName>
    </submittedName>
</protein>
<dbReference type="KEGG" id="llu:AKJ09_00320"/>
<dbReference type="OrthoDB" id="5519656at2"/>
<sequence>MRIVFLDFDGVLNWRAHVESSAAPTTPGPDLLADSAVRRVERLCAETQAGIVVSSTWRLSFDRPTLEEMLRAKGLETTPVLDVSPLIPHKQGRGQEIQSWLDTVPPTRGWTIEGLVILDDQSDMLHLTPWLVLSSFETGFTDAHLLAAKSVLASPAPCYFGDR</sequence>
<dbReference type="Proteomes" id="UP000064967">
    <property type="component" value="Chromosome"/>
</dbReference>
<reference evidence="1 2" key="1">
    <citation type="submission" date="2015-08" db="EMBL/GenBank/DDBJ databases">
        <authorList>
            <person name="Babu N.S."/>
            <person name="Beckwith C.J."/>
            <person name="Beseler K.G."/>
            <person name="Brison A."/>
            <person name="Carone J.V."/>
            <person name="Caskin T.P."/>
            <person name="Diamond M."/>
            <person name="Durham M.E."/>
            <person name="Foxe J.M."/>
            <person name="Go M."/>
            <person name="Henderson B.A."/>
            <person name="Jones I.B."/>
            <person name="McGettigan J.A."/>
            <person name="Micheletti S.J."/>
            <person name="Nasrallah M.E."/>
            <person name="Ortiz D."/>
            <person name="Piller C.R."/>
            <person name="Privatt S.R."/>
            <person name="Schneider S.L."/>
            <person name="Sharp S."/>
            <person name="Smith T.C."/>
            <person name="Stanton J.D."/>
            <person name="Ullery H.E."/>
            <person name="Wilson R.J."/>
            <person name="Serrano M.G."/>
            <person name="Buck G."/>
            <person name="Lee V."/>
            <person name="Wang Y."/>
            <person name="Carvalho R."/>
            <person name="Voegtly L."/>
            <person name="Shi R."/>
            <person name="Duckworth R."/>
            <person name="Johnson A."/>
            <person name="Loviza R."/>
            <person name="Walstead R."/>
            <person name="Shah Z."/>
            <person name="Kiflezghi M."/>
            <person name="Wade K."/>
            <person name="Ball S.L."/>
            <person name="Bradley K.W."/>
            <person name="Asai D.J."/>
            <person name="Bowman C.A."/>
            <person name="Russell D.A."/>
            <person name="Pope W.H."/>
            <person name="Jacobs-Sera D."/>
            <person name="Hendrix R.W."/>
            <person name="Hatfull G.F."/>
        </authorList>
    </citation>
    <scope>NUCLEOTIDE SEQUENCE [LARGE SCALE GENOMIC DNA]</scope>
    <source>
        <strain evidence="1 2">DSM 27648</strain>
    </source>
</reference>
<keyword evidence="2" id="KW-1185">Reference proteome</keyword>
<name>A0A0K1PJR4_9BACT</name>
<proteinExistence type="predicted"/>
<dbReference type="Pfam" id="PF18143">
    <property type="entry name" value="HAD_SAK_2"/>
    <property type="match status" value="1"/>
</dbReference>
<evidence type="ECO:0000313" key="1">
    <source>
        <dbReference type="EMBL" id="AKU93656.1"/>
    </source>
</evidence>
<organism evidence="1 2">
    <name type="scientific">Labilithrix luteola</name>
    <dbReference type="NCBI Taxonomy" id="1391654"/>
    <lineage>
        <taxon>Bacteria</taxon>
        <taxon>Pseudomonadati</taxon>
        <taxon>Myxococcota</taxon>
        <taxon>Polyangia</taxon>
        <taxon>Polyangiales</taxon>
        <taxon>Labilitrichaceae</taxon>
        <taxon>Labilithrix</taxon>
    </lineage>
</organism>
<dbReference type="EMBL" id="CP012333">
    <property type="protein sequence ID" value="AKU93656.1"/>
    <property type="molecule type" value="Genomic_DNA"/>
</dbReference>